<sequence>MPLSTSNIKLIAAATIAAAAVAAGSSSLYISLLHRRLARSTLHVYKSCSGKDLVAATEQSDDKHDEIQPICTTIPDNVLTSDQYLVVYDRAWRILNRENDLPSDQDLNTALGGNTGSYKQKLLTAYLRRNMSAFARYLPQARIIKMMIRKSNPEAVQTFNPAFIEKLDFVVGDVVCGIYKALRREDAVVEFGIAQPGSSTSQDSKEGGSGQGFDGRLVIGMRPIGDSLEVYSETIMWRDTSKKGVVMPLERKIPRVLHEVASWWLLDSGVTYLKGLKK</sequence>
<dbReference type="EMBL" id="DF933811">
    <property type="protein sequence ID" value="GAM34094.1"/>
    <property type="molecule type" value="Genomic_DNA"/>
</dbReference>
<comment type="caution">
    <text evidence="2">The sequence shown here is derived from an EMBL/GenBank/DDBJ whole genome shotgun (WGS) entry which is preliminary data.</text>
</comment>
<gene>
    <name evidence="2" type="ORF">TCE0_015r01454</name>
</gene>
<evidence type="ECO:0000313" key="2">
    <source>
        <dbReference type="EMBL" id="GAM34094.1"/>
    </source>
</evidence>
<evidence type="ECO:0000256" key="1">
    <source>
        <dbReference type="SAM" id="MobiDB-lite"/>
    </source>
</evidence>
<protein>
    <submittedName>
        <fullName evidence="2">Uncharacterized protein</fullName>
    </submittedName>
</protein>
<organism evidence="2 3">
    <name type="scientific">Talaromyces pinophilus</name>
    <name type="common">Penicillium pinophilum</name>
    <dbReference type="NCBI Taxonomy" id="128442"/>
    <lineage>
        <taxon>Eukaryota</taxon>
        <taxon>Fungi</taxon>
        <taxon>Dikarya</taxon>
        <taxon>Ascomycota</taxon>
        <taxon>Pezizomycotina</taxon>
        <taxon>Eurotiomycetes</taxon>
        <taxon>Eurotiomycetidae</taxon>
        <taxon>Eurotiales</taxon>
        <taxon>Trichocomaceae</taxon>
        <taxon>Talaromyces</taxon>
        <taxon>Talaromyces sect. Talaromyces</taxon>
    </lineage>
</organism>
<feature type="region of interest" description="Disordered" evidence="1">
    <location>
        <begin position="196"/>
        <end position="215"/>
    </location>
</feature>
<dbReference type="Proteomes" id="UP000053095">
    <property type="component" value="Unassembled WGS sequence"/>
</dbReference>
<reference evidence="3" key="1">
    <citation type="journal article" date="2015" name="Genome Announc.">
        <title>Draft genome sequence of Talaromyces cellulolyticus strain Y-94, a source of lignocellulosic biomass-degrading enzymes.</title>
        <authorList>
            <person name="Fujii T."/>
            <person name="Koike H."/>
            <person name="Sawayama S."/>
            <person name="Yano S."/>
            <person name="Inoue H."/>
        </authorList>
    </citation>
    <scope>NUCLEOTIDE SEQUENCE [LARGE SCALE GENOMIC DNA]</scope>
    <source>
        <strain evidence="3">Y-94</strain>
    </source>
</reference>
<keyword evidence="3" id="KW-1185">Reference proteome</keyword>
<accession>A0A6V8H4I6</accession>
<name>A0A6V8H4I6_TALPI</name>
<proteinExistence type="predicted"/>
<evidence type="ECO:0000313" key="3">
    <source>
        <dbReference type="Proteomes" id="UP000053095"/>
    </source>
</evidence>
<dbReference type="AlphaFoldDB" id="A0A6V8H4I6"/>